<evidence type="ECO:0000256" key="1">
    <source>
        <dbReference type="SAM" id="MobiDB-lite"/>
    </source>
</evidence>
<dbReference type="OrthoDB" id="10544048at2759"/>
<gene>
    <name evidence="2" type="ORF">JKP88DRAFT_218561</name>
</gene>
<evidence type="ECO:0000313" key="2">
    <source>
        <dbReference type="EMBL" id="KAG5187302.1"/>
    </source>
</evidence>
<protein>
    <submittedName>
        <fullName evidence="2">Uncharacterized protein</fullName>
    </submittedName>
</protein>
<dbReference type="AlphaFoldDB" id="A0A836CIJ0"/>
<dbReference type="Proteomes" id="UP000664859">
    <property type="component" value="Unassembled WGS sequence"/>
</dbReference>
<reference evidence="2" key="1">
    <citation type="submission" date="2021-02" db="EMBL/GenBank/DDBJ databases">
        <title>First Annotated Genome of the Yellow-green Alga Tribonema minus.</title>
        <authorList>
            <person name="Mahan K.M."/>
        </authorList>
    </citation>
    <scope>NUCLEOTIDE SEQUENCE</scope>
    <source>
        <strain evidence="2">UTEX B ZZ1240</strain>
    </source>
</reference>
<dbReference type="PANTHER" id="PTHR37508">
    <property type="entry name" value="TRANSMEMBRANE PROTEIN"/>
    <property type="match status" value="1"/>
</dbReference>
<feature type="region of interest" description="Disordered" evidence="1">
    <location>
        <begin position="255"/>
        <end position="280"/>
    </location>
</feature>
<sequence length="488" mass="53021">MAEGSVIDGALVVRDVVYTLVAAPAADSYLVQDAKTTVLQGVNLNQVVENLDWAAELMFLAYCSVQGTRLAPTINARHQELLELCFDSSMTMSTMQQKSNDVVDRLVAAYRMLLAGNEDAAITKLKTCAAHAAAMADTCEALAQKYAAMTEVTKKDSAAAQEMVAEEGEVQAALLKARDEMRAVSAEQKAMQQDLKLRLDDVIHDIDSETKREDIRAGRAHGAAVANLVLKAFGTAFSGAVNTVNNLNPLSVFRPNANTTTDTDQPAASPATETAGDAASDVDSAASAAAAKARSLRLDLLMHKRTLEEKNNKALGKIAELTERLSANMTDQAISKSSQAALEMASFAFNNIHVSLLEATQFWRYMQRGCESLANPRVIETIEDEVSTVQNRDQRTQYYQEDFFVRGAMNYLTQWTALATICGEYKIAVNTAADRVKSNLRLSPTIKEAKAKLEGLRTSTRMRVQRAQTASDLAIAEANLAMRAANLH</sequence>
<dbReference type="PANTHER" id="PTHR37508:SF1">
    <property type="entry name" value="TRANSMEMBRANE PROTEIN"/>
    <property type="match status" value="1"/>
</dbReference>
<dbReference type="EMBL" id="JAFCMP010000090">
    <property type="protein sequence ID" value="KAG5187302.1"/>
    <property type="molecule type" value="Genomic_DNA"/>
</dbReference>
<proteinExistence type="predicted"/>
<feature type="compositionally biased region" description="Polar residues" evidence="1">
    <location>
        <begin position="256"/>
        <end position="266"/>
    </location>
</feature>
<comment type="caution">
    <text evidence="2">The sequence shown here is derived from an EMBL/GenBank/DDBJ whole genome shotgun (WGS) entry which is preliminary data.</text>
</comment>
<name>A0A836CIJ0_9STRA</name>
<keyword evidence="3" id="KW-1185">Reference proteome</keyword>
<accession>A0A836CIJ0</accession>
<evidence type="ECO:0000313" key="3">
    <source>
        <dbReference type="Proteomes" id="UP000664859"/>
    </source>
</evidence>
<organism evidence="2 3">
    <name type="scientific">Tribonema minus</name>
    <dbReference type="NCBI Taxonomy" id="303371"/>
    <lineage>
        <taxon>Eukaryota</taxon>
        <taxon>Sar</taxon>
        <taxon>Stramenopiles</taxon>
        <taxon>Ochrophyta</taxon>
        <taxon>PX clade</taxon>
        <taxon>Xanthophyceae</taxon>
        <taxon>Tribonematales</taxon>
        <taxon>Tribonemataceae</taxon>
        <taxon>Tribonema</taxon>
    </lineage>
</organism>